<feature type="transmembrane region" description="Helical" evidence="1">
    <location>
        <begin position="52"/>
        <end position="70"/>
    </location>
</feature>
<keyword evidence="1" id="KW-1133">Transmembrane helix</keyword>
<reference evidence="3" key="1">
    <citation type="submission" date="2022-06" db="EMBL/GenBank/DDBJ databases">
        <title>Diverse halophilic archaea isolated from saline environments.</title>
        <authorList>
            <person name="Cui H.-L."/>
        </authorList>
    </citation>
    <scope>NUCLEOTIDE SEQUENCE</scope>
    <source>
        <strain evidence="3">WLHS1</strain>
        <plasmid evidence="3">unnamed1</plasmid>
    </source>
</reference>
<dbReference type="Pfam" id="PF03703">
    <property type="entry name" value="bPH_2"/>
    <property type="match status" value="1"/>
</dbReference>
<proteinExistence type="predicted"/>
<dbReference type="KEGG" id="sawl:NGM29_19540"/>
<geneLocation type="plasmid" evidence="3 4">
    <name>unnamed1</name>
</geneLocation>
<feature type="domain" description="YdbS-like PH" evidence="2">
    <location>
        <begin position="73"/>
        <end position="146"/>
    </location>
</feature>
<keyword evidence="4" id="KW-1185">Reference proteome</keyword>
<name>A0A9E7SV82_9EURY</name>
<dbReference type="PANTHER" id="PTHR37938">
    <property type="entry name" value="BLL0215 PROTEIN"/>
    <property type="match status" value="1"/>
</dbReference>
<gene>
    <name evidence="3" type="ORF">NGM29_19540</name>
</gene>
<dbReference type="GeneID" id="73292288"/>
<evidence type="ECO:0000313" key="4">
    <source>
        <dbReference type="Proteomes" id="UP001056855"/>
    </source>
</evidence>
<feature type="transmembrane region" description="Helical" evidence="1">
    <location>
        <begin position="25"/>
        <end position="45"/>
    </location>
</feature>
<accession>A0A9E7SV82</accession>
<evidence type="ECO:0000256" key="1">
    <source>
        <dbReference type="SAM" id="Phobius"/>
    </source>
</evidence>
<dbReference type="Proteomes" id="UP001056855">
    <property type="component" value="Plasmid unnamed1"/>
</dbReference>
<dbReference type="InterPro" id="IPR005182">
    <property type="entry name" value="YdbS-like_PH"/>
</dbReference>
<organism evidence="3 4">
    <name type="scientific">Natronosalvus rutilus</name>
    <dbReference type="NCBI Taxonomy" id="2953753"/>
    <lineage>
        <taxon>Archaea</taxon>
        <taxon>Methanobacteriati</taxon>
        <taxon>Methanobacteriota</taxon>
        <taxon>Stenosarchaea group</taxon>
        <taxon>Halobacteria</taxon>
        <taxon>Halobacteriales</taxon>
        <taxon>Natrialbaceae</taxon>
        <taxon>Natronosalvus</taxon>
    </lineage>
</organism>
<dbReference type="AlphaFoldDB" id="A0A9E7SV82"/>
<evidence type="ECO:0000259" key="2">
    <source>
        <dbReference type="Pfam" id="PF03703"/>
    </source>
</evidence>
<keyword evidence="3" id="KW-0614">Plasmid</keyword>
<dbReference type="PANTHER" id="PTHR37938:SF1">
    <property type="entry name" value="BLL0215 PROTEIN"/>
    <property type="match status" value="1"/>
</dbReference>
<sequence length="190" mass="20896">MTESIDPAVPLNSSESVKWTGRPRITTVLPALATGLLLVAFGIVGSVAQETLLLLAVIPIGVVIPLWQYLAVQGTQYVITDQALYVKRGVLTRHVTQANLETIQNSSYNQDIMGSMFGYGSVEFEIAGGNDLSFRAIEDPREIRALVDRTASNNDGLSGNDRRGPDIPGNLAQWQRIRDEIREIRMTIEE</sequence>
<protein>
    <submittedName>
        <fullName evidence="3">PH domain-containing protein</fullName>
    </submittedName>
</protein>
<keyword evidence="1" id="KW-0472">Membrane</keyword>
<dbReference type="RefSeq" id="WP_254160793.1">
    <property type="nucleotide sequence ID" value="NZ_CP100356.1"/>
</dbReference>
<evidence type="ECO:0000313" key="3">
    <source>
        <dbReference type="EMBL" id="UTF55599.1"/>
    </source>
</evidence>
<keyword evidence="1" id="KW-0812">Transmembrane</keyword>
<dbReference type="EMBL" id="CP100356">
    <property type="protein sequence ID" value="UTF55599.1"/>
    <property type="molecule type" value="Genomic_DNA"/>
</dbReference>